<proteinExistence type="predicted"/>
<gene>
    <name evidence="1" type="ORF">HMPREF9446_00122</name>
</gene>
<dbReference type="AlphaFoldDB" id="F3PN35"/>
<dbReference type="HOGENOM" id="CLU_3284902_0_0_10"/>
<evidence type="ECO:0000313" key="2">
    <source>
        <dbReference type="Proteomes" id="UP000003416"/>
    </source>
</evidence>
<dbReference type="Proteomes" id="UP000003416">
    <property type="component" value="Unassembled WGS sequence"/>
</dbReference>
<dbReference type="STRING" id="763034.HMPREF9446_00122"/>
<reference evidence="1 2" key="1">
    <citation type="submission" date="2011-02" db="EMBL/GenBank/DDBJ databases">
        <authorList>
            <person name="Weinstock G."/>
            <person name="Sodergren E."/>
            <person name="Clifton S."/>
            <person name="Fulton L."/>
            <person name="Fulton B."/>
            <person name="Courtney L."/>
            <person name="Fronick C."/>
            <person name="Harrison M."/>
            <person name="Strong C."/>
            <person name="Farmer C."/>
            <person name="Delahaunty K."/>
            <person name="Markovic C."/>
            <person name="Hall O."/>
            <person name="Minx P."/>
            <person name="Tomlinson C."/>
            <person name="Mitreva M."/>
            <person name="Hou S."/>
            <person name="Chen J."/>
            <person name="Wollam A."/>
            <person name="Pepin K.H."/>
            <person name="Johnson M."/>
            <person name="Bhonagiri V."/>
            <person name="Zhang X."/>
            <person name="Suruliraj S."/>
            <person name="Warren W."/>
            <person name="Chinwalla A."/>
            <person name="Mardis E.R."/>
            <person name="Wilson R.K."/>
        </authorList>
    </citation>
    <scope>NUCLEOTIDE SEQUENCE [LARGE SCALE GENOMIC DNA]</scope>
    <source>
        <strain evidence="1 2">YIT 12057</strain>
    </source>
</reference>
<comment type="caution">
    <text evidence="1">The sequence shown here is derived from an EMBL/GenBank/DDBJ whole genome shotgun (WGS) entry which is preliminary data.</text>
</comment>
<accession>F3PN35</accession>
<keyword evidence="2" id="KW-1185">Reference proteome</keyword>
<dbReference type="EMBL" id="AFBN01000004">
    <property type="protein sequence ID" value="EGF59828.1"/>
    <property type="molecule type" value="Genomic_DNA"/>
</dbReference>
<organism evidence="1 2">
    <name type="scientific">Bacteroides fluxus YIT 12057</name>
    <dbReference type="NCBI Taxonomy" id="763034"/>
    <lineage>
        <taxon>Bacteria</taxon>
        <taxon>Pseudomonadati</taxon>
        <taxon>Bacteroidota</taxon>
        <taxon>Bacteroidia</taxon>
        <taxon>Bacteroidales</taxon>
        <taxon>Bacteroidaceae</taxon>
        <taxon>Bacteroides</taxon>
    </lineage>
</organism>
<name>F3PN35_9BACE</name>
<sequence length="40" mass="4758">MSVFFHISSFYDRTWPCQITRISCLQKYGNFRLAAVDEIL</sequence>
<evidence type="ECO:0000313" key="1">
    <source>
        <dbReference type="EMBL" id="EGF59828.1"/>
    </source>
</evidence>
<protein>
    <submittedName>
        <fullName evidence="1">Uncharacterized protein</fullName>
    </submittedName>
</protein>